<keyword evidence="1" id="KW-0812">Transmembrane</keyword>
<gene>
    <name evidence="2" type="ORF">SAMN05192551_10274</name>
</gene>
<evidence type="ECO:0000256" key="1">
    <source>
        <dbReference type="SAM" id="Phobius"/>
    </source>
</evidence>
<protein>
    <recommendedName>
        <fullName evidence="4">Zn-finger containing protein</fullName>
    </recommendedName>
</protein>
<proteinExistence type="predicted"/>
<keyword evidence="3" id="KW-1185">Reference proteome</keyword>
<dbReference type="RefSeq" id="WP_093370172.1">
    <property type="nucleotide sequence ID" value="NZ_FOQA01000002.1"/>
</dbReference>
<keyword evidence="1" id="KW-0472">Membrane</keyword>
<dbReference type="OrthoDB" id="3174166at2"/>
<dbReference type="AlphaFoldDB" id="A0A1I3BWN4"/>
<keyword evidence="1" id="KW-1133">Transmembrane helix</keyword>
<evidence type="ECO:0000313" key="2">
    <source>
        <dbReference type="EMBL" id="SFH66662.1"/>
    </source>
</evidence>
<feature type="transmembrane region" description="Helical" evidence="1">
    <location>
        <begin position="12"/>
        <end position="31"/>
    </location>
</feature>
<sequence length="134" mass="15804">MRRMQRFMVGRHGADQLSAFILIMSIFSMWIGRMTGVSLFMMIGYLLIGIGFYRIFSKDMLSRRRENSEFLRRSIPVKNKLKHWVESIGGNTKQEHSHRYYVCTKCNKQLRVPQNKGKKVIKVVCPACRNQMKK</sequence>
<dbReference type="EMBL" id="FOQA01000002">
    <property type="protein sequence ID" value="SFH66662.1"/>
    <property type="molecule type" value="Genomic_DNA"/>
</dbReference>
<dbReference type="Proteomes" id="UP000199287">
    <property type="component" value="Unassembled WGS sequence"/>
</dbReference>
<reference evidence="3" key="1">
    <citation type="submission" date="2016-10" db="EMBL/GenBank/DDBJ databases">
        <authorList>
            <person name="Varghese N."/>
            <person name="Submissions S."/>
        </authorList>
    </citation>
    <scope>NUCLEOTIDE SEQUENCE [LARGE SCALE GENOMIC DNA]</scope>
    <source>
        <strain evidence="3">Z-7934</strain>
    </source>
</reference>
<evidence type="ECO:0008006" key="4">
    <source>
        <dbReference type="Google" id="ProtNLM"/>
    </source>
</evidence>
<accession>A0A1I3BWN4</accession>
<name>A0A1I3BWN4_9FIRM</name>
<evidence type="ECO:0000313" key="3">
    <source>
        <dbReference type="Proteomes" id="UP000199287"/>
    </source>
</evidence>
<dbReference type="STRING" id="69895.SAMN05192551_10274"/>
<organism evidence="2 3">
    <name type="scientific">Tindallia magadiensis</name>
    <dbReference type="NCBI Taxonomy" id="69895"/>
    <lineage>
        <taxon>Bacteria</taxon>
        <taxon>Bacillati</taxon>
        <taxon>Bacillota</taxon>
        <taxon>Clostridia</taxon>
        <taxon>Peptostreptococcales</taxon>
        <taxon>Tindalliaceae</taxon>
        <taxon>Tindallia</taxon>
    </lineage>
</organism>
<feature type="transmembrane region" description="Helical" evidence="1">
    <location>
        <begin position="37"/>
        <end position="56"/>
    </location>
</feature>